<dbReference type="InterPro" id="IPR003593">
    <property type="entry name" value="AAA+_ATPase"/>
</dbReference>
<dbReference type="InterPro" id="IPR025943">
    <property type="entry name" value="Sigma_54_int_dom_ATP-bd_2"/>
</dbReference>
<sequence>MVEDIYKVEIDSYEIKSIDEIINKKDNNVSNIIGLQGSLKSCFEQLNVAILYPPFGLHTLLYGKTGVGKSMLADLMYSIAQEKLPDKFKSYIAFNCADYSQNPNLLMTELFGSIKGAYTGADTDRKGIIENANNGILFLDEVHRLPPEGQEMLFYVMDKGMFRRVGETKDFRKVNVLIVCATTEKPENVLLPTFYRRIPMKIYVPDYLERPIEERKQLVKYYFNEESRTLKKTFNVDSQVIDMLCTYDCKGNIGQVKNDIKIMSARAFAQAITNNENKVTISYEDAVKVIGNNNANMKKIQKDYIVFDGKSSTLQSSFNKNDELYENLLNILNELSIRNCSKQEIEKAINNEINRYFNLNSTDSIDDAAMTRFVENKFIDMSKLILDLAKNKLNKNYNSSNVFTLALHLKSTINRLKSGQIIKNNKINYIRKKYPNEFFVAMEAAESIEKMISISIPLNEIGFITLFLVSLDNTNDNYGRVGIVIVCHGDYIASSMLNLANKMLGKNIGIAIDVPLEKGSELVINEITEAVKKSDQGKGVLILFDMGLVSNIKDIIMAKSGVKIEVIDGVNTPMLLRALEKSLTFDDTVEKFKKEIMTDYHQEVFYIEDKNNVIKEKKLIIIYCITGKGTSIRLKDFIYQNIDKQLLQNIEIIVEDEEFSHLSEEEIKLKYGDRILAIVGTFKNIYQNIPYISAEEILLKDGIKKLLAIVESFEGYDPYKEGEMSLSKVLKFVNPTMLVKELKKVLIKFENHFNKHFDSKLVAIIILHFGCLVEDLILGKKIKSFDDFPRVNQNYHTQIQYLKDLLRQIEMIFNISIPDGEIAEIVEILMENE</sequence>
<feature type="domain" description="PRD" evidence="7">
    <location>
        <begin position="733"/>
        <end position="833"/>
    </location>
</feature>
<dbReference type="GO" id="GO:0006355">
    <property type="term" value="P:regulation of DNA-templated transcription"/>
    <property type="evidence" value="ECO:0007669"/>
    <property type="project" value="InterPro"/>
</dbReference>
<dbReference type="AlphaFoldDB" id="A0A231VC39"/>
<evidence type="ECO:0000259" key="6">
    <source>
        <dbReference type="PROSITE" id="PS51096"/>
    </source>
</evidence>
<dbReference type="GO" id="GO:0016301">
    <property type="term" value="F:kinase activity"/>
    <property type="evidence" value="ECO:0007669"/>
    <property type="project" value="UniProtKB-KW"/>
</dbReference>
<dbReference type="InterPro" id="IPR033887">
    <property type="entry name" value="PTS_IIA_man"/>
</dbReference>
<dbReference type="RefSeq" id="WP_094046613.1">
    <property type="nucleotide sequence ID" value="NZ_NKHD01000055.1"/>
</dbReference>
<dbReference type="PROSITE" id="PS51096">
    <property type="entry name" value="PTS_EIIA_TYPE_4"/>
    <property type="match status" value="1"/>
</dbReference>
<dbReference type="Pfam" id="PF03610">
    <property type="entry name" value="EIIA-man"/>
    <property type="match status" value="1"/>
</dbReference>
<comment type="caution">
    <text evidence="8">The sequence shown here is derived from an EMBL/GenBank/DDBJ whole genome shotgun (WGS) entry which is preliminary data.</text>
</comment>
<keyword evidence="1" id="KW-0808">Transferase</keyword>
<dbReference type="InterPro" id="IPR002078">
    <property type="entry name" value="Sigma_54_int"/>
</dbReference>
<evidence type="ECO:0000313" key="8">
    <source>
        <dbReference type="EMBL" id="OXT05738.1"/>
    </source>
</evidence>
<evidence type="ECO:0000259" key="7">
    <source>
        <dbReference type="PROSITE" id="PS51372"/>
    </source>
</evidence>
<dbReference type="Gene3D" id="3.40.50.510">
    <property type="entry name" value="Phosphotransferase system, mannose-type IIA component"/>
    <property type="match status" value="1"/>
</dbReference>
<evidence type="ECO:0000259" key="5">
    <source>
        <dbReference type="PROSITE" id="PS50045"/>
    </source>
</evidence>
<accession>A0A231VC39</accession>
<dbReference type="Proteomes" id="UP000215301">
    <property type="component" value="Unassembled WGS sequence"/>
</dbReference>
<dbReference type="PROSITE" id="PS00676">
    <property type="entry name" value="SIGMA54_INTERACT_2"/>
    <property type="match status" value="1"/>
</dbReference>
<dbReference type="SUPFAM" id="SSF53062">
    <property type="entry name" value="PTS system fructose IIA component-like"/>
    <property type="match status" value="1"/>
</dbReference>
<evidence type="ECO:0000256" key="1">
    <source>
        <dbReference type="ARBA" id="ARBA00022679"/>
    </source>
</evidence>
<feature type="domain" description="Sigma-54 factor interaction" evidence="5">
    <location>
        <begin position="32"/>
        <end position="265"/>
    </location>
</feature>
<dbReference type="InterPro" id="IPR011608">
    <property type="entry name" value="PRD"/>
</dbReference>
<dbReference type="CDD" id="cd00006">
    <property type="entry name" value="PTS_IIA_man"/>
    <property type="match status" value="1"/>
</dbReference>
<gene>
    <name evidence="8" type="ORF">CE561_12665</name>
</gene>
<dbReference type="SUPFAM" id="SSF52540">
    <property type="entry name" value="P-loop containing nucleoside triphosphate hydrolases"/>
    <property type="match status" value="1"/>
</dbReference>
<evidence type="ECO:0000256" key="3">
    <source>
        <dbReference type="ARBA" id="ARBA00022777"/>
    </source>
</evidence>
<dbReference type="SMART" id="SM00382">
    <property type="entry name" value="AAA"/>
    <property type="match status" value="1"/>
</dbReference>
<dbReference type="SUPFAM" id="SSF63520">
    <property type="entry name" value="PTS-regulatory domain, PRD"/>
    <property type="match status" value="2"/>
</dbReference>
<evidence type="ECO:0000256" key="2">
    <source>
        <dbReference type="ARBA" id="ARBA00022741"/>
    </source>
</evidence>
<dbReference type="PROSITE" id="PS50045">
    <property type="entry name" value="SIGMA54_INTERACT_4"/>
    <property type="match status" value="1"/>
</dbReference>
<reference evidence="8 9" key="1">
    <citation type="submission" date="2017-06" db="EMBL/GenBank/DDBJ databases">
        <title>Isolation and characterization of a thermophilic and butanogenic Thermoanaerobacterium thermosaccharolyticum M5 capable of efficient degradation of hemicellulose.</title>
        <authorList>
            <person name="Xin F."/>
            <person name="Jiang Y."/>
        </authorList>
    </citation>
    <scope>NUCLEOTIDE SEQUENCE [LARGE SCALE GENOMIC DNA]</scope>
    <source>
        <strain evidence="8 9">M5</strain>
    </source>
</reference>
<dbReference type="InterPro" id="IPR036634">
    <property type="entry name" value="PRD_sf"/>
</dbReference>
<keyword evidence="4" id="KW-0067">ATP-binding</keyword>
<dbReference type="InterPro" id="IPR036662">
    <property type="entry name" value="PTS_EIIA_man-typ_sf"/>
</dbReference>
<dbReference type="InterPro" id="IPR027417">
    <property type="entry name" value="P-loop_NTPase"/>
</dbReference>
<dbReference type="Gene3D" id="1.10.1790.10">
    <property type="entry name" value="PRD domain"/>
    <property type="match status" value="2"/>
</dbReference>
<dbReference type="EMBL" id="NKHD01000055">
    <property type="protein sequence ID" value="OXT05738.1"/>
    <property type="molecule type" value="Genomic_DNA"/>
</dbReference>
<proteinExistence type="predicted"/>
<keyword evidence="3" id="KW-0418">Kinase</keyword>
<dbReference type="Gene3D" id="3.40.50.300">
    <property type="entry name" value="P-loop containing nucleotide triphosphate hydrolases"/>
    <property type="match status" value="1"/>
</dbReference>
<dbReference type="Pfam" id="PF00874">
    <property type="entry name" value="PRD"/>
    <property type="match status" value="2"/>
</dbReference>
<dbReference type="GO" id="GO:0009401">
    <property type="term" value="P:phosphoenolpyruvate-dependent sugar phosphotransferase system"/>
    <property type="evidence" value="ECO:0007669"/>
    <property type="project" value="InterPro"/>
</dbReference>
<protein>
    <submittedName>
        <fullName evidence="8">Uncharacterized protein</fullName>
    </submittedName>
</protein>
<dbReference type="PANTHER" id="PTHR32071">
    <property type="entry name" value="TRANSCRIPTIONAL REGULATORY PROTEIN"/>
    <property type="match status" value="1"/>
</dbReference>
<feature type="domain" description="PTS EIIA type-4" evidence="6">
    <location>
        <begin position="480"/>
        <end position="604"/>
    </location>
</feature>
<dbReference type="GO" id="GO:0005524">
    <property type="term" value="F:ATP binding"/>
    <property type="evidence" value="ECO:0007669"/>
    <property type="project" value="UniProtKB-KW"/>
</dbReference>
<dbReference type="PANTHER" id="PTHR32071:SF38">
    <property type="entry name" value="PSP OPERON TRANSCRIPTIONAL ACTIVATOR"/>
    <property type="match status" value="1"/>
</dbReference>
<dbReference type="CDD" id="cd00009">
    <property type="entry name" value="AAA"/>
    <property type="match status" value="1"/>
</dbReference>
<dbReference type="PROSITE" id="PS51372">
    <property type="entry name" value="PRD_2"/>
    <property type="match status" value="2"/>
</dbReference>
<name>A0A231VC39_THETR</name>
<evidence type="ECO:0000313" key="9">
    <source>
        <dbReference type="Proteomes" id="UP000215301"/>
    </source>
</evidence>
<dbReference type="Pfam" id="PF00158">
    <property type="entry name" value="Sigma54_activat"/>
    <property type="match status" value="1"/>
</dbReference>
<feature type="domain" description="PRD" evidence="7">
    <location>
        <begin position="373"/>
        <end position="478"/>
    </location>
</feature>
<dbReference type="GO" id="GO:0016020">
    <property type="term" value="C:membrane"/>
    <property type="evidence" value="ECO:0007669"/>
    <property type="project" value="InterPro"/>
</dbReference>
<evidence type="ECO:0000256" key="4">
    <source>
        <dbReference type="ARBA" id="ARBA00022840"/>
    </source>
</evidence>
<organism evidence="8 9">
    <name type="scientific">Thermoanaerobacterium thermosaccharolyticum</name>
    <name type="common">Clostridium thermosaccharolyticum</name>
    <dbReference type="NCBI Taxonomy" id="1517"/>
    <lineage>
        <taxon>Bacteria</taxon>
        <taxon>Bacillati</taxon>
        <taxon>Bacillota</taxon>
        <taxon>Clostridia</taxon>
        <taxon>Thermoanaerobacterales</taxon>
        <taxon>Thermoanaerobacteraceae</taxon>
        <taxon>Thermoanaerobacterium</taxon>
    </lineage>
</organism>
<keyword evidence="2" id="KW-0547">Nucleotide-binding</keyword>
<dbReference type="InterPro" id="IPR004701">
    <property type="entry name" value="PTS_EIIA_man-typ"/>
</dbReference>